<proteinExistence type="predicted"/>
<gene>
    <name evidence="2" type="ORF">PACLA_8A036885</name>
</gene>
<dbReference type="AlphaFoldDB" id="A0A6S7HJ51"/>
<comment type="caution">
    <text evidence="2">The sequence shown here is derived from an EMBL/GenBank/DDBJ whole genome shotgun (WGS) entry which is preliminary data.</text>
</comment>
<name>A0A6S7HJ51_PARCT</name>
<feature type="region of interest" description="Disordered" evidence="1">
    <location>
        <begin position="42"/>
        <end position="103"/>
    </location>
</feature>
<reference evidence="2" key="1">
    <citation type="submission" date="2020-04" db="EMBL/GenBank/DDBJ databases">
        <authorList>
            <person name="Alioto T."/>
            <person name="Alioto T."/>
            <person name="Gomez Garrido J."/>
        </authorList>
    </citation>
    <scope>NUCLEOTIDE SEQUENCE</scope>
    <source>
        <strain evidence="2">A484AB</strain>
    </source>
</reference>
<evidence type="ECO:0000313" key="3">
    <source>
        <dbReference type="Proteomes" id="UP001152795"/>
    </source>
</evidence>
<sequence length="222" mass="25122">MVDKYGQGETSVYKCRSCDYEQEIRSSGVHVSEGGSVMVFSSEDEFHCPKGDSSENDQLPSKCSGSDHDSSHEGDPGPGASEEQLNNAGNEASKEKTLVLPKRKKKSNVEKSLDVVFDKFKQSAATDFERYQKLEEERIKREHEFRIKQMQIESERRKEERQHEMNMLRMILSPQQPPHGVSSGNNFNNPVFYHPTYNSVDPGNGNGNDITYSNGDATYFKL</sequence>
<accession>A0A6S7HJ51</accession>
<evidence type="ECO:0000313" key="2">
    <source>
        <dbReference type="EMBL" id="CAB4003677.1"/>
    </source>
</evidence>
<keyword evidence="3" id="KW-1185">Reference proteome</keyword>
<dbReference type="Proteomes" id="UP001152795">
    <property type="component" value="Unassembled WGS sequence"/>
</dbReference>
<dbReference type="OrthoDB" id="6013241at2759"/>
<feature type="compositionally biased region" description="Basic and acidic residues" evidence="1">
    <location>
        <begin position="44"/>
        <end position="53"/>
    </location>
</feature>
<organism evidence="2 3">
    <name type="scientific">Paramuricea clavata</name>
    <name type="common">Red gorgonian</name>
    <name type="synonym">Violescent sea-whip</name>
    <dbReference type="NCBI Taxonomy" id="317549"/>
    <lineage>
        <taxon>Eukaryota</taxon>
        <taxon>Metazoa</taxon>
        <taxon>Cnidaria</taxon>
        <taxon>Anthozoa</taxon>
        <taxon>Octocorallia</taxon>
        <taxon>Malacalcyonacea</taxon>
        <taxon>Plexauridae</taxon>
        <taxon>Paramuricea</taxon>
    </lineage>
</organism>
<evidence type="ECO:0000256" key="1">
    <source>
        <dbReference type="SAM" id="MobiDB-lite"/>
    </source>
</evidence>
<protein>
    <submittedName>
        <fullName evidence="2">Uncharacterized protein</fullName>
    </submittedName>
</protein>
<dbReference type="EMBL" id="CACRXK020004695">
    <property type="protein sequence ID" value="CAB4003677.1"/>
    <property type="molecule type" value="Genomic_DNA"/>
</dbReference>
<feature type="compositionally biased region" description="Basic and acidic residues" evidence="1">
    <location>
        <begin position="65"/>
        <end position="75"/>
    </location>
</feature>